<dbReference type="InterPro" id="IPR036890">
    <property type="entry name" value="HATPase_C_sf"/>
</dbReference>
<keyword evidence="5" id="KW-0597">Phosphoprotein</keyword>
<keyword evidence="14" id="KW-0812">Transmembrane</keyword>
<name>A0A8J2XKI8_9MICO</name>
<dbReference type="InterPro" id="IPR004358">
    <property type="entry name" value="Sig_transdc_His_kin-like_C"/>
</dbReference>
<dbReference type="GO" id="GO:0004721">
    <property type="term" value="F:phosphoprotein phosphatase activity"/>
    <property type="evidence" value="ECO:0007669"/>
    <property type="project" value="TreeGrafter"/>
</dbReference>
<proteinExistence type="predicted"/>
<dbReference type="EC" id="2.7.13.3" evidence="3"/>
<keyword evidence="8 16" id="KW-0418">Kinase</keyword>
<keyword evidence="9" id="KW-0067">ATP-binding</keyword>
<keyword evidence="7" id="KW-0547">Nucleotide-binding</keyword>
<dbReference type="SUPFAM" id="SSF55874">
    <property type="entry name" value="ATPase domain of HSP90 chaperone/DNA topoisomerase II/histidine kinase"/>
    <property type="match status" value="1"/>
</dbReference>
<feature type="transmembrane region" description="Helical" evidence="14">
    <location>
        <begin position="6"/>
        <end position="25"/>
    </location>
</feature>
<keyword evidence="10" id="KW-0902">Two-component regulatory system</keyword>
<comment type="caution">
    <text evidence="16">The sequence shown here is derived from an EMBL/GenBank/DDBJ whole genome shotgun (WGS) entry which is preliminary data.</text>
</comment>
<protein>
    <recommendedName>
        <fullName evidence="12">Sensor-like histidine kinase SenX3</fullName>
        <ecNumber evidence="3">2.7.13.3</ecNumber>
    </recommendedName>
</protein>
<dbReference type="Gene3D" id="3.30.565.10">
    <property type="entry name" value="Histidine kinase-like ATPase, C-terminal domain"/>
    <property type="match status" value="1"/>
</dbReference>
<dbReference type="FunFam" id="3.30.565.10:FF:000006">
    <property type="entry name" value="Sensor histidine kinase WalK"/>
    <property type="match status" value="1"/>
</dbReference>
<organism evidence="16 17">
    <name type="scientific">Sediminivirga luteola</name>
    <dbReference type="NCBI Taxonomy" id="1774748"/>
    <lineage>
        <taxon>Bacteria</taxon>
        <taxon>Bacillati</taxon>
        <taxon>Actinomycetota</taxon>
        <taxon>Actinomycetes</taxon>
        <taxon>Micrococcales</taxon>
        <taxon>Brevibacteriaceae</taxon>
        <taxon>Sediminivirga</taxon>
    </lineage>
</organism>
<dbReference type="InterPro" id="IPR005467">
    <property type="entry name" value="His_kinase_dom"/>
</dbReference>
<dbReference type="InterPro" id="IPR050351">
    <property type="entry name" value="BphY/WalK/GraS-like"/>
</dbReference>
<dbReference type="Pfam" id="PF02518">
    <property type="entry name" value="HATPase_c"/>
    <property type="match status" value="1"/>
</dbReference>
<dbReference type="CDD" id="cd00075">
    <property type="entry name" value="HATPase"/>
    <property type="match status" value="1"/>
</dbReference>
<comment type="catalytic activity">
    <reaction evidence="1">
        <text>ATP + protein L-histidine = ADP + protein N-phospho-L-histidine.</text>
        <dbReference type="EC" id="2.7.13.3"/>
    </reaction>
</comment>
<comment type="subcellular location">
    <subcellularLocation>
        <location evidence="2">Cell membrane</location>
    </subcellularLocation>
</comment>
<evidence type="ECO:0000256" key="5">
    <source>
        <dbReference type="ARBA" id="ARBA00022553"/>
    </source>
</evidence>
<feature type="domain" description="Histidine kinase" evidence="15">
    <location>
        <begin position="157"/>
        <end position="373"/>
    </location>
</feature>
<evidence type="ECO:0000256" key="14">
    <source>
        <dbReference type="SAM" id="Phobius"/>
    </source>
</evidence>
<keyword evidence="17" id="KW-1185">Reference proteome</keyword>
<evidence type="ECO:0000256" key="8">
    <source>
        <dbReference type="ARBA" id="ARBA00022777"/>
    </source>
</evidence>
<evidence type="ECO:0000259" key="15">
    <source>
        <dbReference type="PROSITE" id="PS50109"/>
    </source>
</evidence>
<dbReference type="InterPro" id="IPR003594">
    <property type="entry name" value="HATPase_dom"/>
</dbReference>
<evidence type="ECO:0000256" key="9">
    <source>
        <dbReference type="ARBA" id="ARBA00022840"/>
    </source>
</evidence>
<dbReference type="SMART" id="SM00388">
    <property type="entry name" value="HisKA"/>
    <property type="match status" value="1"/>
</dbReference>
<dbReference type="InterPro" id="IPR036097">
    <property type="entry name" value="HisK_dim/P_sf"/>
</dbReference>
<evidence type="ECO:0000313" key="16">
    <source>
        <dbReference type="EMBL" id="GGA13986.1"/>
    </source>
</evidence>
<gene>
    <name evidence="16" type="ORF">GCM10011333_16160</name>
</gene>
<dbReference type="GO" id="GO:0000155">
    <property type="term" value="F:phosphorelay sensor kinase activity"/>
    <property type="evidence" value="ECO:0007669"/>
    <property type="project" value="InterPro"/>
</dbReference>
<evidence type="ECO:0000256" key="6">
    <source>
        <dbReference type="ARBA" id="ARBA00022679"/>
    </source>
</evidence>
<keyword evidence="14" id="KW-1133">Transmembrane helix</keyword>
<evidence type="ECO:0000313" key="17">
    <source>
        <dbReference type="Proteomes" id="UP000616114"/>
    </source>
</evidence>
<dbReference type="PANTHER" id="PTHR45453">
    <property type="entry name" value="PHOSPHATE REGULON SENSOR PROTEIN PHOR"/>
    <property type="match status" value="1"/>
</dbReference>
<dbReference type="PRINTS" id="PR00344">
    <property type="entry name" value="BCTRLSENSOR"/>
</dbReference>
<reference evidence="16" key="1">
    <citation type="journal article" date="2014" name="Int. J. Syst. Evol. Microbiol.">
        <title>Complete genome sequence of Corynebacterium casei LMG S-19264T (=DSM 44701T), isolated from a smear-ripened cheese.</title>
        <authorList>
            <consortium name="US DOE Joint Genome Institute (JGI-PGF)"/>
            <person name="Walter F."/>
            <person name="Albersmeier A."/>
            <person name="Kalinowski J."/>
            <person name="Ruckert C."/>
        </authorList>
    </citation>
    <scope>NUCLEOTIDE SEQUENCE</scope>
    <source>
        <strain evidence="16">CGMCC 1.12785</strain>
    </source>
</reference>
<dbReference type="SMART" id="SM00387">
    <property type="entry name" value="HATPase_c"/>
    <property type="match status" value="1"/>
</dbReference>
<dbReference type="GO" id="GO:0016036">
    <property type="term" value="P:cellular response to phosphate starvation"/>
    <property type="evidence" value="ECO:0007669"/>
    <property type="project" value="TreeGrafter"/>
</dbReference>
<dbReference type="PROSITE" id="PS50109">
    <property type="entry name" value="HIS_KIN"/>
    <property type="match status" value="1"/>
</dbReference>
<keyword evidence="4" id="KW-1003">Cell membrane</keyword>
<dbReference type="CDD" id="cd00082">
    <property type="entry name" value="HisKA"/>
    <property type="match status" value="1"/>
</dbReference>
<dbReference type="GO" id="GO:0005886">
    <property type="term" value="C:plasma membrane"/>
    <property type="evidence" value="ECO:0007669"/>
    <property type="project" value="UniProtKB-SubCell"/>
</dbReference>
<sequence>MDIVLVAVVSGAIGLSLGLVAVYALRMSARNRMSDDMHSEHELPEGISEVLAVLSPAAIVVDAGDDVVKASPAAYTFGLIKGNGLASEELQRTVARVRSRGLIQELELEQPRGPRSPGRRYLRARVAPLGPAYVLVLCEDLTEARHLEEVRRDFVANVSHELKTPIGAIGLLAEAVSDSADDPEAVQRFAARLERESGRLSQLIQEIIDLSRVQNHEKHEQEALIDVRDIVGEAADRARIAAEAKNIRISIAAERPAWVYGNRDLLVQAVRNLIDNAINYSGADTQVGVGIRVVDDTVAIAVKDEGIGLSKADAARVFERFYRVDPARSRMTGGTGLGLSIVKHVVATHGGEVRVWSQLGHGSTFTIELPAAETDEDSEDATDAGAVRPEADPAAQGPEEPETLSGDAASGASGVPGPDEREGRLTR</sequence>
<evidence type="ECO:0000256" key="11">
    <source>
        <dbReference type="ARBA" id="ARBA00023136"/>
    </source>
</evidence>
<dbReference type="FunFam" id="1.10.287.130:FF:000008">
    <property type="entry name" value="Two-component sensor histidine kinase"/>
    <property type="match status" value="1"/>
</dbReference>
<dbReference type="GO" id="GO:0005524">
    <property type="term" value="F:ATP binding"/>
    <property type="evidence" value="ECO:0007669"/>
    <property type="project" value="UniProtKB-KW"/>
</dbReference>
<dbReference type="Gene3D" id="1.10.287.130">
    <property type="match status" value="1"/>
</dbReference>
<keyword evidence="11 14" id="KW-0472">Membrane</keyword>
<dbReference type="AlphaFoldDB" id="A0A8J2XKI8"/>
<dbReference type="Pfam" id="PF00512">
    <property type="entry name" value="HisKA"/>
    <property type="match status" value="1"/>
</dbReference>
<dbReference type="InterPro" id="IPR003661">
    <property type="entry name" value="HisK_dim/P_dom"/>
</dbReference>
<evidence type="ECO:0000256" key="12">
    <source>
        <dbReference type="ARBA" id="ARBA00039401"/>
    </source>
</evidence>
<reference evidence="16" key="2">
    <citation type="submission" date="2020-09" db="EMBL/GenBank/DDBJ databases">
        <authorList>
            <person name="Sun Q."/>
            <person name="Zhou Y."/>
        </authorList>
    </citation>
    <scope>NUCLEOTIDE SEQUENCE</scope>
    <source>
        <strain evidence="16">CGMCC 1.12785</strain>
    </source>
</reference>
<feature type="compositionally biased region" description="Basic and acidic residues" evidence="13">
    <location>
        <begin position="418"/>
        <end position="427"/>
    </location>
</feature>
<dbReference type="EMBL" id="BMFY01000006">
    <property type="protein sequence ID" value="GGA13986.1"/>
    <property type="molecule type" value="Genomic_DNA"/>
</dbReference>
<evidence type="ECO:0000256" key="2">
    <source>
        <dbReference type="ARBA" id="ARBA00004236"/>
    </source>
</evidence>
<evidence type="ECO:0000256" key="7">
    <source>
        <dbReference type="ARBA" id="ARBA00022741"/>
    </source>
</evidence>
<dbReference type="RefSeq" id="WP_188550427.1">
    <property type="nucleotide sequence ID" value="NZ_BMFY01000006.1"/>
</dbReference>
<evidence type="ECO:0000256" key="13">
    <source>
        <dbReference type="SAM" id="MobiDB-lite"/>
    </source>
</evidence>
<evidence type="ECO:0000256" key="10">
    <source>
        <dbReference type="ARBA" id="ARBA00023012"/>
    </source>
</evidence>
<accession>A0A8J2XKI8</accession>
<feature type="compositionally biased region" description="Acidic residues" evidence="13">
    <location>
        <begin position="373"/>
        <end position="382"/>
    </location>
</feature>
<dbReference type="SUPFAM" id="SSF47384">
    <property type="entry name" value="Homodimeric domain of signal transducing histidine kinase"/>
    <property type="match status" value="1"/>
</dbReference>
<feature type="region of interest" description="Disordered" evidence="13">
    <location>
        <begin position="371"/>
        <end position="427"/>
    </location>
</feature>
<dbReference type="Proteomes" id="UP000616114">
    <property type="component" value="Unassembled WGS sequence"/>
</dbReference>
<keyword evidence="6" id="KW-0808">Transferase</keyword>
<dbReference type="PANTHER" id="PTHR45453:SF1">
    <property type="entry name" value="PHOSPHATE REGULON SENSOR PROTEIN PHOR"/>
    <property type="match status" value="1"/>
</dbReference>
<evidence type="ECO:0000256" key="4">
    <source>
        <dbReference type="ARBA" id="ARBA00022475"/>
    </source>
</evidence>
<evidence type="ECO:0000256" key="1">
    <source>
        <dbReference type="ARBA" id="ARBA00000085"/>
    </source>
</evidence>
<evidence type="ECO:0000256" key="3">
    <source>
        <dbReference type="ARBA" id="ARBA00012438"/>
    </source>
</evidence>